<keyword evidence="7 14" id="KW-0812">Transmembrane</keyword>
<evidence type="ECO:0000256" key="14">
    <source>
        <dbReference type="RuleBase" id="RU364088"/>
    </source>
</evidence>
<dbReference type="InterPro" id="IPR036890">
    <property type="entry name" value="HATPase_C_sf"/>
</dbReference>
<dbReference type="Pfam" id="PF00512">
    <property type="entry name" value="HisKA"/>
    <property type="match status" value="1"/>
</dbReference>
<evidence type="ECO:0000256" key="2">
    <source>
        <dbReference type="ARBA" id="ARBA00004533"/>
    </source>
</evidence>
<dbReference type="InterPro" id="IPR050428">
    <property type="entry name" value="TCS_sensor_his_kinase"/>
</dbReference>
<dbReference type="AlphaFoldDB" id="A0A6A7Y0V5"/>
<dbReference type="GO" id="GO:0005524">
    <property type="term" value="F:ATP binding"/>
    <property type="evidence" value="ECO:0007669"/>
    <property type="project" value="UniProtKB-KW"/>
</dbReference>
<feature type="domain" description="HAMP" evidence="16">
    <location>
        <begin position="188"/>
        <end position="241"/>
    </location>
</feature>
<keyword evidence="9 14" id="KW-0418">Kinase</keyword>
<dbReference type="NCBIfam" id="TIGR01386">
    <property type="entry name" value="cztS_silS_copS"/>
    <property type="match status" value="1"/>
</dbReference>
<dbReference type="Proteomes" id="UP000332515">
    <property type="component" value="Unassembled WGS sequence"/>
</dbReference>
<proteinExistence type="predicted"/>
<reference evidence="17 18" key="1">
    <citation type="submission" date="2019-09" db="EMBL/GenBank/DDBJ databases">
        <title>Segnochrobactrum spirostomi gen. nov., sp. nov., isolated from the ciliate Spirostomum cf. yagiui and description of a novel family, Segnochrobactraceae fam. nov. within the order Rhizobiales of the class Alphaproteobacteria.</title>
        <authorList>
            <person name="Akter S."/>
            <person name="Shazib S.U.A."/>
            <person name="Shin M.K."/>
        </authorList>
    </citation>
    <scope>NUCLEOTIDE SEQUENCE [LARGE SCALE GENOMIC DNA]</scope>
    <source>
        <strain evidence="17 18">Sp-1</strain>
    </source>
</reference>
<dbReference type="EC" id="2.7.13.3" evidence="14"/>
<accession>A0A6A7Y0V5</accession>
<dbReference type="PANTHER" id="PTHR45436:SF3">
    <property type="entry name" value="SENSOR HISTIDINE KINASE HPRS"/>
    <property type="match status" value="1"/>
</dbReference>
<evidence type="ECO:0000256" key="6">
    <source>
        <dbReference type="ARBA" id="ARBA00022679"/>
    </source>
</evidence>
<keyword evidence="12 14" id="KW-0902">Two-component regulatory system</keyword>
<evidence type="ECO:0000313" key="18">
    <source>
        <dbReference type="Proteomes" id="UP000332515"/>
    </source>
</evidence>
<dbReference type="SMART" id="SM00388">
    <property type="entry name" value="HisKA"/>
    <property type="match status" value="1"/>
</dbReference>
<feature type="transmembrane region" description="Helical" evidence="14">
    <location>
        <begin position="12"/>
        <end position="31"/>
    </location>
</feature>
<dbReference type="Pfam" id="PF02518">
    <property type="entry name" value="HATPase_c"/>
    <property type="match status" value="1"/>
</dbReference>
<evidence type="ECO:0000256" key="11">
    <source>
        <dbReference type="ARBA" id="ARBA00022989"/>
    </source>
</evidence>
<evidence type="ECO:0000256" key="4">
    <source>
        <dbReference type="ARBA" id="ARBA00022519"/>
    </source>
</evidence>
<dbReference type="PANTHER" id="PTHR45436">
    <property type="entry name" value="SENSOR HISTIDINE KINASE YKOH"/>
    <property type="match status" value="1"/>
</dbReference>
<dbReference type="InterPro" id="IPR006290">
    <property type="entry name" value="CztS_silS_copS"/>
</dbReference>
<dbReference type="Gene3D" id="3.30.565.10">
    <property type="entry name" value="Histidine kinase-like ATPase, C-terminal domain"/>
    <property type="match status" value="1"/>
</dbReference>
<feature type="domain" description="Histidine kinase" evidence="15">
    <location>
        <begin position="249"/>
        <end position="460"/>
    </location>
</feature>
<comment type="function">
    <text evidence="14">Member of a two-component regulatory system.</text>
</comment>
<dbReference type="SUPFAM" id="SSF47384">
    <property type="entry name" value="Homodimeric domain of signal transducing histidine kinase"/>
    <property type="match status" value="1"/>
</dbReference>
<dbReference type="SUPFAM" id="SSF158472">
    <property type="entry name" value="HAMP domain-like"/>
    <property type="match status" value="1"/>
</dbReference>
<keyword evidence="10 14" id="KW-0067">ATP-binding</keyword>
<evidence type="ECO:0000256" key="8">
    <source>
        <dbReference type="ARBA" id="ARBA00022741"/>
    </source>
</evidence>
<feature type="transmembrane region" description="Helical" evidence="14">
    <location>
        <begin position="168"/>
        <end position="187"/>
    </location>
</feature>
<evidence type="ECO:0000259" key="15">
    <source>
        <dbReference type="PROSITE" id="PS50109"/>
    </source>
</evidence>
<dbReference type="SMART" id="SM00304">
    <property type="entry name" value="HAMP"/>
    <property type="match status" value="1"/>
</dbReference>
<dbReference type="GO" id="GO:0005886">
    <property type="term" value="C:plasma membrane"/>
    <property type="evidence" value="ECO:0007669"/>
    <property type="project" value="UniProtKB-SubCell"/>
</dbReference>
<dbReference type="Gene3D" id="1.10.287.130">
    <property type="match status" value="1"/>
</dbReference>
<keyword evidence="3 14" id="KW-1003">Cell membrane</keyword>
<evidence type="ECO:0000259" key="16">
    <source>
        <dbReference type="PROSITE" id="PS50885"/>
    </source>
</evidence>
<protein>
    <recommendedName>
        <fullName evidence="14">Sensor protein</fullName>
        <ecNumber evidence="14">2.7.13.3</ecNumber>
    </recommendedName>
</protein>
<evidence type="ECO:0000256" key="13">
    <source>
        <dbReference type="ARBA" id="ARBA00023136"/>
    </source>
</evidence>
<dbReference type="Pfam" id="PF00672">
    <property type="entry name" value="HAMP"/>
    <property type="match status" value="1"/>
</dbReference>
<comment type="catalytic activity">
    <reaction evidence="1 14">
        <text>ATP + protein L-histidine = ADP + protein N-phospho-L-histidine.</text>
        <dbReference type="EC" id="2.7.13.3"/>
    </reaction>
</comment>
<dbReference type="Gene3D" id="6.10.340.10">
    <property type="match status" value="1"/>
</dbReference>
<keyword evidence="18" id="KW-1185">Reference proteome</keyword>
<dbReference type="CDD" id="cd00082">
    <property type="entry name" value="HisKA"/>
    <property type="match status" value="1"/>
</dbReference>
<dbReference type="InterPro" id="IPR036097">
    <property type="entry name" value="HisK_dim/P_sf"/>
</dbReference>
<dbReference type="GO" id="GO:0000155">
    <property type="term" value="F:phosphorelay sensor kinase activity"/>
    <property type="evidence" value="ECO:0007669"/>
    <property type="project" value="InterPro"/>
</dbReference>
<evidence type="ECO:0000256" key="3">
    <source>
        <dbReference type="ARBA" id="ARBA00022475"/>
    </source>
</evidence>
<evidence type="ECO:0000256" key="12">
    <source>
        <dbReference type="ARBA" id="ARBA00023012"/>
    </source>
</evidence>
<keyword evidence="11 14" id="KW-1133">Transmembrane helix</keyword>
<dbReference type="CDD" id="cd00075">
    <property type="entry name" value="HATPase"/>
    <property type="match status" value="1"/>
</dbReference>
<evidence type="ECO:0000256" key="5">
    <source>
        <dbReference type="ARBA" id="ARBA00022553"/>
    </source>
</evidence>
<dbReference type="RefSeq" id="WP_153478143.1">
    <property type="nucleotide sequence ID" value="NZ_VWNA01000001.1"/>
</dbReference>
<dbReference type="PROSITE" id="PS50109">
    <property type="entry name" value="HIS_KIN"/>
    <property type="match status" value="1"/>
</dbReference>
<evidence type="ECO:0000256" key="10">
    <source>
        <dbReference type="ARBA" id="ARBA00022840"/>
    </source>
</evidence>
<dbReference type="InterPro" id="IPR003594">
    <property type="entry name" value="HATPase_dom"/>
</dbReference>
<keyword evidence="13 14" id="KW-0472">Membrane</keyword>
<dbReference type="PROSITE" id="PS50885">
    <property type="entry name" value="HAMP"/>
    <property type="match status" value="1"/>
</dbReference>
<organism evidence="17 18">
    <name type="scientific">Segnochrobactrum spirostomi</name>
    <dbReference type="NCBI Taxonomy" id="2608987"/>
    <lineage>
        <taxon>Bacteria</taxon>
        <taxon>Pseudomonadati</taxon>
        <taxon>Pseudomonadota</taxon>
        <taxon>Alphaproteobacteria</taxon>
        <taxon>Hyphomicrobiales</taxon>
        <taxon>Segnochrobactraceae</taxon>
        <taxon>Segnochrobactrum</taxon>
    </lineage>
</organism>
<dbReference type="EMBL" id="VWNA01000001">
    <property type="protein sequence ID" value="MQT11452.1"/>
    <property type="molecule type" value="Genomic_DNA"/>
</dbReference>
<comment type="caution">
    <text evidence="17">The sequence shown here is derived from an EMBL/GenBank/DDBJ whole genome shotgun (WGS) entry which is preliminary data.</text>
</comment>
<dbReference type="InterPro" id="IPR003660">
    <property type="entry name" value="HAMP_dom"/>
</dbReference>
<comment type="subcellular location">
    <subcellularLocation>
        <location evidence="2 14">Cell inner membrane</location>
    </subcellularLocation>
</comment>
<dbReference type="CDD" id="cd06225">
    <property type="entry name" value="HAMP"/>
    <property type="match status" value="1"/>
</dbReference>
<evidence type="ECO:0000256" key="7">
    <source>
        <dbReference type="ARBA" id="ARBA00022692"/>
    </source>
</evidence>
<dbReference type="FunFam" id="1.10.287.130:FF:000001">
    <property type="entry name" value="Two-component sensor histidine kinase"/>
    <property type="match status" value="1"/>
</dbReference>
<dbReference type="SUPFAM" id="SSF55874">
    <property type="entry name" value="ATPase domain of HSP90 chaperone/DNA topoisomerase II/histidine kinase"/>
    <property type="match status" value="1"/>
</dbReference>
<sequence length="460" mass="49617">MIGAHSSLTLRAAAACALIISTVMVVFGLSLDYSVRFAMDRRVETMVVGRAAYFGRLIHEMYSADQLRDRPLLIANMLGAEQDVLVFRKPDGGVLVEVNPDHLPLPPIRPEERGAPEVPQRTVTPDGLAVVWASTIVRAAADGSPVEILVGHPMSGEAVMLDALRRQIVLVTALAVAAASLLTFVALRRGMRPLRRMAARAEEIAPGRMDLRFDVAAAPAELAGLAEAINAMLDRLAAGYQRLSQFSADLAHEIRTPLGVLIGQTQVALGQPRAGEDYREVLESNLEELERLRRLSDNILFLARADNAAADLDRSELSLAVELERITDYFEGPAAERGIRFAVEADGTITANAELFRRAVGNLVVNAVRHGTTGSLVRVVGTADGGGARVVVENHGHPLSGEQLARVFDRFYRVDPARNDATESNGLGLAIVQAIMVLHGGRAEATCSDDGLFRFTLTFP</sequence>
<keyword evidence="4 14" id="KW-0997">Cell inner membrane</keyword>
<evidence type="ECO:0000256" key="9">
    <source>
        <dbReference type="ARBA" id="ARBA00022777"/>
    </source>
</evidence>
<keyword evidence="5" id="KW-0597">Phosphoprotein</keyword>
<dbReference type="InterPro" id="IPR003661">
    <property type="entry name" value="HisK_dim/P_dom"/>
</dbReference>
<evidence type="ECO:0000313" key="17">
    <source>
        <dbReference type="EMBL" id="MQT11452.1"/>
    </source>
</evidence>
<name>A0A6A7Y0V5_9HYPH</name>
<gene>
    <name evidence="17" type="ORF">F0357_01930</name>
</gene>
<dbReference type="InterPro" id="IPR005467">
    <property type="entry name" value="His_kinase_dom"/>
</dbReference>
<keyword evidence="6 14" id="KW-0808">Transferase</keyword>
<keyword evidence="8 14" id="KW-0547">Nucleotide-binding</keyword>
<dbReference type="SMART" id="SM00387">
    <property type="entry name" value="HATPase_c"/>
    <property type="match status" value="1"/>
</dbReference>
<evidence type="ECO:0000256" key="1">
    <source>
        <dbReference type="ARBA" id="ARBA00000085"/>
    </source>
</evidence>